<reference evidence="1" key="1">
    <citation type="submission" date="2024-03" db="EMBL/GenBank/DDBJ databases">
        <authorList>
            <consortium name="ELIXIR-Norway"/>
            <consortium name="Elixir Norway"/>
        </authorList>
    </citation>
    <scope>NUCLEOTIDE SEQUENCE</scope>
</reference>
<organism evidence="1 2">
    <name type="scientific">Sphagnum jensenii</name>
    <dbReference type="NCBI Taxonomy" id="128206"/>
    <lineage>
        <taxon>Eukaryota</taxon>
        <taxon>Viridiplantae</taxon>
        <taxon>Streptophyta</taxon>
        <taxon>Embryophyta</taxon>
        <taxon>Bryophyta</taxon>
        <taxon>Sphagnophytina</taxon>
        <taxon>Sphagnopsida</taxon>
        <taxon>Sphagnales</taxon>
        <taxon>Sphagnaceae</taxon>
        <taxon>Sphagnum</taxon>
    </lineage>
</organism>
<dbReference type="Proteomes" id="UP001497522">
    <property type="component" value="Chromosome 4"/>
</dbReference>
<accession>A0ABP1BI33</accession>
<keyword evidence="2" id="KW-1185">Reference proteome</keyword>
<evidence type="ECO:0000313" key="1">
    <source>
        <dbReference type="EMBL" id="CAK9875264.1"/>
    </source>
</evidence>
<sequence length="123" mass="13952">MLLEGGDLPTCHGDRPQPTVLMFNTTPFPKGREKCGRSLTLPVASVGGLLSYTEDGHSSQESRRSLVFPLLTIAPPPRWRRRRQTGMIMRMAMIALKRMQEMGPFLFLVNLNGMKKKTQRQRP</sequence>
<dbReference type="EMBL" id="OZ023705">
    <property type="protein sequence ID" value="CAK9875264.1"/>
    <property type="molecule type" value="Genomic_DNA"/>
</dbReference>
<proteinExistence type="predicted"/>
<protein>
    <submittedName>
        <fullName evidence="1">Uncharacterized protein</fullName>
    </submittedName>
</protein>
<name>A0ABP1BI33_9BRYO</name>
<gene>
    <name evidence="1" type="ORF">CSSPJE1EN2_LOCUS17513</name>
</gene>
<evidence type="ECO:0000313" key="2">
    <source>
        <dbReference type="Proteomes" id="UP001497522"/>
    </source>
</evidence>